<evidence type="ECO:0000256" key="1">
    <source>
        <dbReference type="PROSITE-ProRule" id="PRU00339"/>
    </source>
</evidence>
<comment type="caution">
    <text evidence="3">The sequence shown here is derived from an EMBL/GenBank/DDBJ whole genome shotgun (WGS) entry which is preliminary data.</text>
</comment>
<keyword evidence="4" id="KW-1185">Reference proteome</keyword>
<name>A0A926VK73_9CYAN</name>
<dbReference type="RefSeq" id="WP_190473669.1">
    <property type="nucleotide sequence ID" value="NZ_JACJPW010000119.1"/>
</dbReference>
<keyword evidence="1" id="KW-0802">TPR repeat</keyword>
<feature type="repeat" description="TPR" evidence="1">
    <location>
        <begin position="159"/>
        <end position="192"/>
    </location>
</feature>
<organism evidence="3 4">
    <name type="scientific">Aerosakkonema funiforme FACHB-1375</name>
    <dbReference type="NCBI Taxonomy" id="2949571"/>
    <lineage>
        <taxon>Bacteria</taxon>
        <taxon>Bacillati</taxon>
        <taxon>Cyanobacteriota</taxon>
        <taxon>Cyanophyceae</taxon>
        <taxon>Oscillatoriophycideae</taxon>
        <taxon>Aerosakkonematales</taxon>
        <taxon>Aerosakkonemataceae</taxon>
        <taxon>Aerosakkonema</taxon>
    </lineage>
</organism>
<proteinExistence type="predicted"/>
<evidence type="ECO:0000256" key="2">
    <source>
        <dbReference type="SAM" id="MobiDB-lite"/>
    </source>
</evidence>
<reference evidence="3" key="1">
    <citation type="journal article" date="2015" name="ISME J.">
        <title>Draft Genome Sequence of Streptomyces incarnatus NRRL8089, which Produces the Nucleoside Antibiotic Sinefungin.</title>
        <authorList>
            <person name="Oshima K."/>
            <person name="Hattori M."/>
            <person name="Shimizu H."/>
            <person name="Fukuda K."/>
            <person name="Nemoto M."/>
            <person name="Inagaki K."/>
            <person name="Tamura T."/>
        </authorList>
    </citation>
    <scope>NUCLEOTIDE SEQUENCE</scope>
    <source>
        <strain evidence="3">FACHB-1375</strain>
    </source>
</reference>
<dbReference type="Proteomes" id="UP000641646">
    <property type="component" value="Unassembled WGS sequence"/>
</dbReference>
<dbReference type="PROSITE" id="PS50005">
    <property type="entry name" value="TPR"/>
    <property type="match status" value="2"/>
</dbReference>
<dbReference type="AlphaFoldDB" id="A0A926VK73"/>
<evidence type="ECO:0000313" key="4">
    <source>
        <dbReference type="Proteomes" id="UP000641646"/>
    </source>
</evidence>
<evidence type="ECO:0000313" key="3">
    <source>
        <dbReference type="EMBL" id="MBD2185402.1"/>
    </source>
</evidence>
<dbReference type="Gene3D" id="1.25.40.10">
    <property type="entry name" value="Tetratricopeptide repeat domain"/>
    <property type="match status" value="1"/>
</dbReference>
<dbReference type="PANTHER" id="PTHR10098">
    <property type="entry name" value="RAPSYN-RELATED"/>
    <property type="match status" value="1"/>
</dbReference>
<protein>
    <submittedName>
        <fullName evidence="3">Tetratricopeptide repeat protein</fullName>
    </submittedName>
</protein>
<accession>A0A926VK73</accession>
<dbReference type="InterPro" id="IPR011990">
    <property type="entry name" value="TPR-like_helical_dom_sf"/>
</dbReference>
<feature type="region of interest" description="Disordered" evidence="2">
    <location>
        <begin position="248"/>
        <end position="282"/>
    </location>
</feature>
<sequence>MTLRFVWVFTATLILCIATNIKPNSHSITFNSAQAQTEPITANPEADRLLQIGVEQAKRRELQEAVDMFRRVLALSQYNRDRERQEIALNNLAVVYRTSGQPDRSVQFYQQAFDIFRNPDILVRMAEYQLQLQQRLKALESYQKAFAIYRQSNNSDRETETLLSIADLYVQLGDFSPGLQAYREALATYRRKQNCQNEDATLQRMGQVYERIGQNNLARQLYQQVARQQADRNRQCAMRVRRQSLPVSPIILGDDDISPPSPPPPSEQNPLPAPILEEIGKR</sequence>
<dbReference type="SUPFAM" id="SSF48452">
    <property type="entry name" value="TPR-like"/>
    <property type="match status" value="1"/>
</dbReference>
<reference evidence="3" key="2">
    <citation type="submission" date="2020-08" db="EMBL/GenBank/DDBJ databases">
        <authorList>
            <person name="Chen M."/>
            <person name="Teng W."/>
            <person name="Zhao L."/>
            <person name="Hu C."/>
            <person name="Zhou Y."/>
            <person name="Han B."/>
            <person name="Song L."/>
            <person name="Shu W."/>
        </authorList>
    </citation>
    <scope>NUCLEOTIDE SEQUENCE</scope>
    <source>
        <strain evidence="3">FACHB-1375</strain>
    </source>
</reference>
<dbReference type="InterPro" id="IPR019734">
    <property type="entry name" value="TPR_rpt"/>
</dbReference>
<feature type="compositionally biased region" description="Pro residues" evidence="2">
    <location>
        <begin position="259"/>
        <end position="273"/>
    </location>
</feature>
<gene>
    <name evidence="3" type="ORF">H6G03_30730</name>
</gene>
<feature type="repeat" description="TPR" evidence="1">
    <location>
        <begin position="46"/>
        <end position="79"/>
    </location>
</feature>
<dbReference type="Pfam" id="PF13424">
    <property type="entry name" value="TPR_12"/>
    <property type="match status" value="2"/>
</dbReference>
<dbReference type="SMART" id="SM00028">
    <property type="entry name" value="TPR"/>
    <property type="match status" value="5"/>
</dbReference>
<dbReference type="Pfam" id="PF13174">
    <property type="entry name" value="TPR_6"/>
    <property type="match status" value="1"/>
</dbReference>
<dbReference type="EMBL" id="JACJPW010000119">
    <property type="protein sequence ID" value="MBD2185402.1"/>
    <property type="molecule type" value="Genomic_DNA"/>
</dbReference>